<dbReference type="GO" id="GO:0006354">
    <property type="term" value="P:DNA-templated transcription elongation"/>
    <property type="evidence" value="ECO:0007669"/>
    <property type="project" value="TreeGrafter"/>
</dbReference>
<dbReference type="Gene3D" id="3.10.50.30">
    <property type="entry name" value="Transcription elongation factor, GreA/GreB, C-terminal domain"/>
    <property type="match status" value="1"/>
</dbReference>
<dbReference type="RefSeq" id="WP_189563848.1">
    <property type="nucleotide sequence ID" value="NZ_BMXF01000001.1"/>
</dbReference>
<gene>
    <name evidence="2" type="primary">rnk-1</name>
    <name evidence="2" type="ORF">GCM10007390_16670</name>
</gene>
<dbReference type="PANTHER" id="PTHR30437">
    <property type="entry name" value="TRANSCRIPTION ELONGATION FACTOR GREA"/>
    <property type="match status" value="1"/>
</dbReference>
<dbReference type="GO" id="GO:0070063">
    <property type="term" value="F:RNA polymerase binding"/>
    <property type="evidence" value="ECO:0007669"/>
    <property type="project" value="InterPro"/>
</dbReference>
<reference evidence="2 3" key="1">
    <citation type="journal article" date="2014" name="Int. J. Syst. Evol. Microbiol.">
        <title>Complete genome sequence of Corynebacterium casei LMG S-19264T (=DSM 44701T), isolated from a smear-ripened cheese.</title>
        <authorList>
            <consortium name="US DOE Joint Genome Institute (JGI-PGF)"/>
            <person name="Walter F."/>
            <person name="Albersmeier A."/>
            <person name="Kalinowski J."/>
            <person name="Ruckert C."/>
        </authorList>
    </citation>
    <scope>NUCLEOTIDE SEQUENCE [LARGE SCALE GENOMIC DNA]</scope>
    <source>
        <strain evidence="2 3">KCTC 12866</strain>
    </source>
</reference>
<dbReference type="Pfam" id="PF01272">
    <property type="entry name" value="GreA_GreB"/>
    <property type="match status" value="1"/>
</dbReference>
<keyword evidence="3" id="KW-1185">Reference proteome</keyword>
<dbReference type="PANTHER" id="PTHR30437:SF5">
    <property type="entry name" value="REGULATOR OF NUCLEOSIDE DIPHOSPHATE KINASE"/>
    <property type="match status" value="1"/>
</dbReference>
<name>A0A8J3G938_9BACT</name>
<dbReference type="InterPro" id="IPR023459">
    <property type="entry name" value="Tscrpt_elong_fac_GreA/B_fam"/>
</dbReference>
<accession>A0A8J3G938</accession>
<dbReference type="GO" id="GO:0003677">
    <property type="term" value="F:DNA binding"/>
    <property type="evidence" value="ECO:0007669"/>
    <property type="project" value="InterPro"/>
</dbReference>
<dbReference type="InterPro" id="IPR036953">
    <property type="entry name" value="GreA/GreB_C_sf"/>
</dbReference>
<dbReference type="SUPFAM" id="SSF54534">
    <property type="entry name" value="FKBP-like"/>
    <property type="match status" value="1"/>
</dbReference>
<dbReference type="Proteomes" id="UP000598271">
    <property type="component" value="Unassembled WGS sequence"/>
</dbReference>
<dbReference type="AlphaFoldDB" id="A0A8J3G938"/>
<comment type="caution">
    <text evidence="2">The sequence shown here is derived from an EMBL/GenBank/DDBJ whole genome shotgun (WGS) entry which is preliminary data.</text>
</comment>
<evidence type="ECO:0000259" key="1">
    <source>
        <dbReference type="Pfam" id="PF01272"/>
    </source>
</evidence>
<dbReference type="InterPro" id="IPR001437">
    <property type="entry name" value="Tscrpt_elong_fac_GreA/B_C"/>
</dbReference>
<proteinExistence type="predicted"/>
<protein>
    <submittedName>
        <fullName evidence="2">RNA polymerase-binding protein Rnk</fullName>
    </submittedName>
</protein>
<sequence length="136" mass="15330">MNTLIISRLDYQRLQQWIGRAKTDFNFSNNQTNEILRTVNEATLLDPADMPADVVTMNSRVRLTYPESNHTLEVQLVYPELANIEKKRISIFAPLAVAILGCRQGTLTKMNTPNGTVTIKIEEVIYQPEAAGHMAL</sequence>
<organism evidence="2 3">
    <name type="scientific">Persicitalea jodogahamensis</name>
    <dbReference type="NCBI Taxonomy" id="402147"/>
    <lineage>
        <taxon>Bacteria</taxon>
        <taxon>Pseudomonadati</taxon>
        <taxon>Bacteroidota</taxon>
        <taxon>Cytophagia</taxon>
        <taxon>Cytophagales</taxon>
        <taxon>Spirosomataceae</taxon>
        <taxon>Persicitalea</taxon>
    </lineage>
</organism>
<evidence type="ECO:0000313" key="2">
    <source>
        <dbReference type="EMBL" id="GHB63500.1"/>
    </source>
</evidence>
<evidence type="ECO:0000313" key="3">
    <source>
        <dbReference type="Proteomes" id="UP000598271"/>
    </source>
</evidence>
<feature type="domain" description="Transcription elongation factor GreA/GreB C-terminal" evidence="1">
    <location>
        <begin position="51"/>
        <end position="126"/>
    </location>
</feature>
<dbReference type="GO" id="GO:0032784">
    <property type="term" value="P:regulation of DNA-templated transcription elongation"/>
    <property type="evidence" value="ECO:0007669"/>
    <property type="project" value="InterPro"/>
</dbReference>
<dbReference type="EMBL" id="BMXF01000001">
    <property type="protein sequence ID" value="GHB63500.1"/>
    <property type="molecule type" value="Genomic_DNA"/>
</dbReference>